<keyword evidence="2" id="KW-0238">DNA-binding</keyword>
<dbReference type="SUPFAM" id="SSF55718">
    <property type="entry name" value="SCP-like"/>
    <property type="match status" value="1"/>
</dbReference>
<keyword evidence="7" id="KW-1185">Reference proteome</keyword>
<dbReference type="RefSeq" id="WP_337093134.1">
    <property type="nucleotide sequence ID" value="NZ_JAPYKO010000006.1"/>
</dbReference>
<evidence type="ECO:0000256" key="4">
    <source>
        <dbReference type="SAM" id="MobiDB-lite"/>
    </source>
</evidence>
<dbReference type="InterPro" id="IPR036388">
    <property type="entry name" value="WH-like_DNA-bd_sf"/>
</dbReference>
<dbReference type="PROSITE" id="PS51118">
    <property type="entry name" value="HTH_HXLR"/>
    <property type="match status" value="1"/>
</dbReference>
<dbReference type="PANTHER" id="PTHR33204">
    <property type="entry name" value="TRANSCRIPTIONAL REGULATOR, MARR FAMILY"/>
    <property type="match status" value="1"/>
</dbReference>
<keyword evidence="1" id="KW-0805">Transcription regulation</keyword>
<comment type="caution">
    <text evidence="6">The sequence shown here is derived from an EMBL/GenBank/DDBJ whole genome shotgun (WGS) entry which is preliminary data.</text>
</comment>
<evidence type="ECO:0000259" key="5">
    <source>
        <dbReference type="PROSITE" id="PS51118"/>
    </source>
</evidence>
<evidence type="ECO:0000256" key="1">
    <source>
        <dbReference type="ARBA" id="ARBA00023015"/>
    </source>
</evidence>
<evidence type="ECO:0000313" key="6">
    <source>
        <dbReference type="EMBL" id="MEI9402724.1"/>
    </source>
</evidence>
<dbReference type="SUPFAM" id="SSF46785">
    <property type="entry name" value="Winged helix' DNA-binding domain"/>
    <property type="match status" value="1"/>
</dbReference>
<accession>A0ABU8KD71</accession>
<dbReference type="InterPro" id="IPR036390">
    <property type="entry name" value="WH_DNA-bd_sf"/>
</dbReference>
<dbReference type="Proteomes" id="UP001366503">
    <property type="component" value="Unassembled WGS sequence"/>
</dbReference>
<evidence type="ECO:0000256" key="3">
    <source>
        <dbReference type="ARBA" id="ARBA00023163"/>
    </source>
</evidence>
<evidence type="ECO:0000256" key="2">
    <source>
        <dbReference type="ARBA" id="ARBA00023125"/>
    </source>
</evidence>
<dbReference type="PANTHER" id="PTHR33204:SF18">
    <property type="entry name" value="TRANSCRIPTIONAL REGULATORY PROTEIN"/>
    <property type="match status" value="1"/>
</dbReference>
<dbReference type="InterPro" id="IPR036527">
    <property type="entry name" value="SCP2_sterol-bd_dom_sf"/>
</dbReference>
<protein>
    <submittedName>
        <fullName evidence="6">Helix-turn-helix domain-containing protein</fullName>
    </submittedName>
</protein>
<dbReference type="EMBL" id="JAPYKO010000006">
    <property type="protein sequence ID" value="MEI9402724.1"/>
    <property type="molecule type" value="Genomic_DNA"/>
</dbReference>
<dbReference type="CDD" id="cd00090">
    <property type="entry name" value="HTH_ARSR"/>
    <property type="match status" value="1"/>
</dbReference>
<keyword evidence="3" id="KW-0804">Transcription</keyword>
<name>A0ABU8KD71_9HYPH</name>
<feature type="region of interest" description="Disordered" evidence="4">
    <location>
        <begin position="233"/>
        <end position="255"/>
    </location>
</feature>
<proteinExistence type="predicted"/>
<dbReference type="Pfam" id="PF01638">
    <property type="entry name" value="HxlR"/>
    <property type="match status" value="1"/>
</dbReference>
<reference evidence="6 7" key="1">
    <citation type="submission" date="2022-12" db="EMBL/GenBank/DDBJ databases">
        <authorList>
            <person name="Muema E."/>
        </authorList>
    </citation>
    <scope>NUCLEOTIDE SEQUENCE [LARGE SCALE GENOMIC DNA]</scope>
    <source>
        <strain evidence="7">1330</strain>
    </source>
</reference>
<evidence type="ECO:0000313" key="7">
    <source>
        <dbReference type="Proteomes" id="UP001366503"/>
    </source>
</evidence>
<dbReference type="InterPro" id="IPR002577">
    <property type="entry name" value="HTH_HxlR"/>
</dbReference>
<gene>
    <name evidence="6" type="ORF">O7A05_11220</name>
</gene>
<sequence length="255" mass="28772">MGSYGQFCPISKAAEIFCERWTPLILRDLGKGVSRFCELQRGVARASPTLLSKRLKQLEAEGLVERRRPESGHGWTYHLTAPGQDLMPLVHALGVWGQRWSRRELMDHELDAGLLLWAIERGAHPDAFGARRSVVKLTFRERPARWRHYWFVGENGATQLCITDPAFDVDLYLTTTLRDMIYVWRGDLALHAALSQNRIEAIGSARARSALPRWLAKSKFADVKSKRVQRRVAKSPRAACGGRAGCLDPDSGREP</sequence>
<dbReference type="Gene3D" id="1.10.10.10">
    <property type="entry name" value="Winged helix-like DNA-binding domain superfamily/Winged helix DNA-binding domain"/>
    <property type="match status" value="1"/>
</dbReference>
<dbReference type="InterPro" id="IPR011991">
    <property type="entry name" value="ArsR-like_HTH"/>
</dbReference>
<feature type="domain" description="HTH hxlR-type" evidence="5">
    <location>
        <begin position="8"/>
        <end position="105"/>
    </location>
</feature>
<organism evidence="6 7">
    <name type="scientific">Mesorhizobium argentiipisi</name>
    <dbReference type="NCBI Taxonomy" id="3015175"/>
    <lineage>
        <taxon>Bacteria</taxon>
        <taxon>Pseudomonadati</taxon>
        <taxon>Pseudomonadota</taxon>
        <taxon>Alphaproteobacteria</taxon>
        <taxon>Hyphomicrobiales</taxon>
        <taxon>Phyllobacteriaceae</taxon>
        <taxon>Mesorhizobium</taxon>
    </lineage>
</organism>